<comment type="subcellular location">
    <subcellularLocation>
        <location evidence="6">Cytoplasm</location>
    </subcellularLocation>
</comment>
<evidence type="ECO:0000256" key="5">
    <source>
        <dbReference type="ARBA" id="ARBA00022839"/>
    </source>
</evidence>
<dbReference type="Proteomes" id="UP000325797">
    <property type="component" value="Chromosome"/>
</dbReference>
<dbReference type="HAMAP" id="MF_00337">
    <property type="entry name" value="Exonuc_7_S"/>
    <property type="match status" value="1"/>
</dbReference>
<gene>
    <name evidence="6" type="primary">xseB</name>
    <name evidence="7" type="ORF">FRZ61_37850</name>
</gene>
<dbReference type="GO" id="GO:0006308">
    <property type="term" value="P:DNA catabolic process"/>
    <property type="evidence" value="ECO:0007669"/>
    <property type="project" value="UniProtKB-UniRule"/>
</dbReference>
<evidence type="ECO:0000256" key="4">
    <source>
        <dbReference type="ARBA" id="ARBA00022801"/>
    </source>
</evidence>
<comment type="function">
    <text evidence="6">Bidirectionally degrades single-stranded DNA into large acid-insoluble oligonucleotides, which are then degraded further into small acid-soluble oligonucleotides.</text>
</comment>
<dbReference type="EC" id="3.1.11.6" evidence="6"/>
<dbReference type="Gene3D" id="1.10.287.1040">
    <property type="entry name" value="Exonuclease VII, small subunit"/>
    <property type="match status" value="1"/>
</dbReference>
<dbReference type="EMBL" id="CP042582">
    <property type="protein sequence ID" value="QEX23846.1"/>
    <property type="molecule type" value="Genomic_DNA"/>
</dbReference>
<proteinExistence type="inferred from homology"/>
<comment type="similarity">
    <text evidence="1 6">Belongs to the XseB family.</text>
</comment>
<dbReference type="SUPFAM" id="SSF116842">
    <property type="entry name" value="XseB-like"/>
    <property type="match status" value="1"/>
</dbReference>
<dbReference type="AlphaFoldDB" id="A0A5J6N904"/>
<evidence type="ECO:0000313" key="8">
    <source>
        <dbReference type="Proteomes" id="UP000325797"/>
    </source>
</evidence>
<dbReference type="GO" id="GO:0008855">
    <property type="term" value="F:exodeoxyribonuclease VII activity"/>
    <property type="evidence" value="ECO:0007669"/>
    <property type="project" value="UniProtKB-UniRule"/>
</dbReference>
<dbReference type="NCBIfam" id="NF002139">
    <property type="entry name" value="PRK00977.1-3"/>
    <property type="match status" value="1"/>
</dbReference>
<dbReference type="RefSeq" id="WP_151119178.1">
    <property type="nucleotide sequence ID" value="NZ_CP042582.1"/>
</dbReference>
<dbReference type="InterPro" id="IPR003761">
    <property type="entry name" value="Exonuc_VII_S"/>
</dbReference>
<evidence type="ECO:0000256" key="2">
    <source>
        <dbReference type="ARBA" id="ARBA00022490"/>
    </source>
</evidence>
<keyword evidence="3 6" id="KW-0540">Nuclease</keyword>
<dbReference type="OrthoDB" id="9808145at2"/>
<dbReference type="InterPro" id="IPR037004">
    <property type="entry name" value="Exonuc_VII_ssu_sf"/>
</dbReference>
<comment type="catalytic activity">
    <reaction evidence="6">
        <text>Exonucleolytic cleavage in either 5'- to 3'- or 3'- to 5'-direction to yield nucleoside 5'-phosphates.</text>
        <dbReference type="EC" id="3.1.11.6"/>
    </reaction>
</comment>
<dbReference type="GO" id="GO:0005829">
    <property type="term" value="C:cytosol"/>
    <property type="evidence" value="ECO:0007669"/>
    <property type="project" value="TreeGrafter"/>
</dbReference>
<accession>A0A5J6N904</accession>
<reference evidence="7 8" key="1">
    <citation type="submission" date="2019-08" db="EMBL/GenBank/DDBJ databases">
        <title>Hyperibacter terrae gen. nov., sp. nov. and Hyperibacter viscosus sp. nov., two new members in the family Rhodospirillaceae isolated from the rhizosphere of Hypericum perforatum.</title>
        <authorList>
            <person name="Noviana Z."/>
        </authorList>
    </citation>
    <scope>NUCLEOTIDE SEQUENCE [LARGE SCALE GENOMIC DNA]</scope>
    <source>
        <strain evidence="7 8">R5959</strain>
    </source>
</reference>
<evidence type="ECO:0000313" key="7">
    <source>
        <dbReference type="EMBL" id="QEX23846.1"/>
    </source>
</evidence>
<keyword evidence="4 6" id="KW-0378">Hydrolase</keyword>
<dbReference type="GO" id="GO:0009318">
    <property type="term" value="C:exodeoxyribonuclease VII complex"/>
    <property type="evidence" value="ECO:0007669"/>
    <property type="project" value="UniProtKB-UniRule"/>
</dbReference>
<dbReference type="PANTHER" id="PTHR34137">
    <property type="entry name" value="EXODEOXYRIBONUCLEASE 7 SMALL SUBUNIT"/>
    <property type="match status" value="1"/>
</dbReference>
<dbReference type="PANTHER" id="PTHR34137:SF1">
    <property type="entry name" value="EXODEOXYRIBONUCLEASE 7 SMALL SUBUNIT"/>
    <property type="match status" value="1"/>
</dbReference>
<keyword evidence="8" id="KW-1185">Reference proteome</keyword>
<keyword evidence="5 6" id="KW-0269">Exonuclease</keyword>
<evidence type="ECO:0000256" key="3">
    <source>
        <dbReference type="ARBA" id="ARBA00022722"/>
    </source>
</evidence>
<sequence>MAESKIPADIAKMSFEEALGELQALVRALEKGESKLDEAVQFYERGAALKRHCEAKLRDAQEKVAKIVIGADGSVGSEPVDLG</sequence>
<dbReference type="KEGG" id="hadh:FRZ61_37850"/>
<dbReference type="NCBIfam" id="TIGR01280">
    <property type="entry name" value="xseB"/>
    <property type="match status" value="1"/>
</dbReference>
<keyword evidence="2 6" id="KW-0963">Cytoplasm</keyword>
<name>A0A5J6N904_9PROT</name>
<organism evidence="7 8">
    <name type="scientific">Hypericibacter adhaerens</name>
    <dbReference type="NCBI Taxonomy" id="2602016"/>
    <lineage>
        <taxon>Bacteria</taxon>
        <taxon>Pseudomonadati</taxon>
        <taxon>Pseudomonadota</taxon>
        <taxon>Alphaproteobacteria</taxon>
        <taxon>Rhodospirillales</taxon>
        <taxon>Dongiaceae</taxon>
        <taxon>Hypericibacter</taxon>
    </lineage>
</organism>
<dbReference type="Pfam" id="PF02609">
    <property type="entry name" value="Exonuc_VII_S"/>
    <property type="match status" value="1"/>
</dbReference>
<evidence type="ECO:0000256" key="1">
    <source>
        <dbReference type="ARBA" id="ARBA00009998"/>
    </source>
</evidence>
<evidence type="ECO:0000256" key="6">
    <source>
        <dbReference type="HAMAP-Rule" id="MF_00337"/>
    </source>
</evidence>
<protein>
    <recommendedName>
        <fullName evidence="6">Exodeoxyribonuclease 7 small subunit</fullName>
        <ecNumber evidence="6">3.1.11.6</ecNumber>
    </recommendedName>
    <alternativeName>
        <fullName evidence="6">Exodeoxyribonuclease VII small subunit</fullName>
        <shortName evidence="6">Exonuclease VII small subunit</shortName>
    </alternativeName>
</protein>
<comment type="subunit">
    <text evidence="6">Heterooligomer composed of large and small subunits.</text>
</comment>